<keyword evidence="1" id="KW-0812">Transmembrane</keyword>
<feature type="transmembrane region" description="Helical" evidence="1">
    <location>
        <begin position="7"/>
        <end position="28"/>
    </location>
</feature>
<dbReference type="OrthoDB" id="15624at2"/>
<accession>C4FL54</accession>
<proteinExistence type="predicted"/>
<comment type="caution">
    <text evidence="2">The sequence shown here is derived from an EMBL/GenBank/DDBJ whole genome shotgun (WGS) entry which is preliminary data.</text>
</comment>
<protein>
    <submittedName>
        <fullName evidence="2">ATP synthase protein I</fullName>
    </submittedName>
</protein>
<dbReference type="EMBL" id="ABZS01000134">
    <property type="protein sequence ID" value="EEP60199.1"/>
    <property type="molecule type" value="Genomic_DNA"/>
</dbReference>
<evidence type="ECO:0000313" key="3">
    <source>
        <dbReference type="Proteomes" id="UP000005540"/>
    </source>
</evidence>
<organism evidence="2 3">
    <name type="scientific">Sulfurihydrogenibium yellowstonense SS-5</name>
    <dbReference type="NCBI Taxonomy" id="432331"/>
    <lineage>
        <taxon>Bacteria</taxon>
        <taxon>Pseudomonadati</taxon>
        <taxon>Aquificota</taxon>
        <taxon>Aquificia</taxon>
        <taxon>Aquificales</taxon>
        <taxon>Hydrogenothermaceae</taxon>
        <taxon>Sulfurihydrogenibium</taxon>
    </lineage>
</organism>
<keyword evidence="1" id="KW-0472">Membrane</keyword>
<evidence type="ECO:0000256" key="1">
    <source>
        <dbReference type="SAM" id="Phobius"/>
    </source>
</evidence>
<dbReference type="InterPro" id="IPR032820">
    <property type="entry name" value="ATPase_put"/>
</dbReference>
<sequence length="71" mass="7872">MNKNLSFLTIGLHLVSGVIVGVAIGYLLDNYFGTSPYLTIIFFFLGLIAGFKNMYADAKKYIESEEKESKG</sequence>
<evidence type="ECO:0000313" key="2">
    <source>
        <dbReference type="EMBL" id="EEP60199.1"/>
    </source>
</evidence>
<dbReference type="AlphaFoldDB" id="C4FL54"/>
<dbReference type="Proteomes" id="UP000005540">
    <property type="component" value="Unassembled WGS sequence"/>
</dbReference>
<feature type="transmembrane region" description="Helical" evidence="1">
    <location>
        <begin position="34"/>
        <end position="51"/>
    </location>
</feature>
<dbReference type="RefSeq" id="WP_007547556.1">
    <property type="nucleotide sequence ID" value="NZ_ABZS01000134.1"/>
</dbReference>
<reference evidence="2 3" key="1">
    <citation type="submission" date="2009-04" db="EMBL/GenBank/DDBJ databases">
        <authorList>
            <person name="Reysenbach A.-L."/>
            <person name="Heidelberg J.F."/>
            <person name="Nelson W.C."/>
        </authorList>
    </citation>
    <scope>NUCLEOTIDE SEQUENCE [LARGE SCALE GENOMIC DNA]</scope>
    <source>
        <strain evidence="2 3">SS-5</strain>
    </source>
</reference>
<keyword evidence="1" id="KW-1133">Transmembrane helix</keyword>
<keyword evidence="3" id="KW-1185">Reference proteome</keyword>
<dbReference type="Pfam" id="PF09527">
    <property type="entry name" value="ATPase_gene1"/>
    <property type="match status" value="1"/>
</dbReference>
<gene>
    <name evidence="2" type="ORF">SULYE_1308</name>
</gene>
<name>C4FL54_9AQUI</name>